<evidence type="ECO:0000256" key="3">
    <source>
        <dbReference type="ARBA" id="ARBA00023012"/>
    </source>
</evidence>
<dbReference type="AlphaFoldDB" id="A0A1M5XA08"/>
<feature type="domain" description="Response regulatory" evidence="10">
    <location>
        <begin position="2"/>
        <end position="116"/>
    </location>
</feature>
<dbReference type="GO" id="GO:0006355">
    <property type="term" value="P:regulation of DNA-templated transcription"/>
    <property type="evidence" value="ECO:0007669"/>
    <property type="project" value="InterPro"/>
</dbReference>
<dbReference type="PROSITE" id="PS50110">
    <property type="entry name" value="RESPONSE_REGULATORY"/>
    <property type="match status" value="1"/>
</dbReference>
<dbReference type="GO" id="GO:0000156">
    <property type="term" value="F:phosphorelay response regulator activity"/>
    <property type="evidence" value="ECO:0007669"/>
    <property type="project" value="TreeGrafter"/>
</dbReference>
<dbReference type="CDD" id="cd17624">
    <property type="entry name" value="REC_OmpR_PmrA-like"/>
    <property type="match status" value="1"/>
</dbReference>
<evidence type="ECO:0000256" key="2">
    <source>
        <dbReference type="ARBA" id="ARBA00022553"/>
    </source>
</evidence>
<dbReference type="InterPro" id="IPR039420">
    <property type="entry name" value="WalR-like"/>
</dbReference>
<evidence type="ECO:0000256" key="6">
    <source>
        <dbReference type="ARBA" id="ARBA00023163"/>
    </source>
</evidence>
<dbReference type="GO" id="GO:0000976">
    <property type="term" value="F:transcription cis-regulatory region binding"/>
    <property type="evidence" value="ECO:0007669"/>
    <property type="project" value="TreeGrafter"/>
</dbReference>
<evidence type="ECO:0000256" key="7">
    <source>
        <dbReference type="ARBA" id="ARBA00024867"/>
    </source>
</evidence>
<proteinExistence type="predicted"/>
<accession>A0A1M5XA08</accession>
<evidence type="ECO:0000256" key="9">
    <source>
        <dbReference type="PROSITE-ProRule" id="PRU01091"/>
    </source>
</evidence>
<evidence type="ECO:0000256" key="4">
    <source>
        <dbReference type="ARBA" id="ARBA00023015"/>
    </source>
</evidence>
<evidence type="ECO:0000256" key="5">
    <source>
        <dbReference type="ARBA" id="ARBA00023125"/>
    </source>
</evidence>
<name>A0A1M5XA08_9FIRM</name>
<evidence type="ECO:0000259" key="11">
    <source>
        <dbReference type="PROSITE" id="PS51755"/>
    </source>
</evidence>
<dbReference type="GO" id="GO:0005829">
    <property type="term" value="C:cytosol"/>
    <property type="evidence" value="ECO:0007669"/>
    <property type="project" value="TreeGrafter"/>
</dbReference>
<dbReference type="Gene3D" id="6.10.250.690">
    <property type="match status" value="1"/>
</dbReference>
<organism evidence="12 13">
    <name type="scientific">Desulfosporosinus lacus DSM 15449</name>
    <dbReference type="NCBI Taxonomy" id="1121420"/>
    <lineage>
        <taxon>Bacteria</taxon>
        <taxon>Bacillati</taxon>
        <taxon>Bacillota</taxon>
        <taxon>Clostridia</taxon>
        <taxon>Eubacteriales</taxon>
        <taxon>Desulfitobacteriaceae</taxon>
        <taxon>Desulfosporosinus</taxon>
    </lineage>
</organism>
<dbReference type="InterPro" id="IPR001867">
    <property type="entry name" value="OmpR/PhoB-type_DNA-bd"/>
</dbReference>
<dbReference type="SMART" id="SM00448">
    <property type="entry name" value="REC"/>
    <property type="match status" value="1"/>
</dbReference>
<keyword evidence="13" id="KW-1185">Reference proteome</keyword>
<dbReference type="CDD" id="cd00383">
    <property type="entry name" value="trans_reg_C"/>
    <property type="match status" value="1"/>
</dbReference>
<evidence type="ECO:0000313" key="12">
    <source>
        <dbReference type="EMBL" id="SHH96559.1"/>
    </source>
</evidence>
<reference evidence="13" key="1">
    <citation type="submission" date="2016-11" db="EMBL/GenBank/DDBJ databases">
        <authorList>
            <person name="Varghese N."/>
            <person name="Submissions S."/>
        </authorList>
    </citation>
    <scope>NUCLEOTIDE SEQUENCE [LARGE SCALE GENOMIC DNA]</scope>
    <source>
        <strain evidence="13">DSM 15449</strain>
    </source>
</reference>
<dbReference type="PANTHER" id="PTHR48111">
    <property type="entry name" value="REGULATOR OF RPOS"/>
    <property type="match status" value="1"/>
</dbReference>
<evidence type="ECO:0000259" key="10">
    <source>
        <dbReference type="PROSITE" id="PS50110"/>
    </source>
</evidence>
<dbReference type="RefSeq" id="WP_073029487.1">
    <property type="nucleotide sequence ID" value="NZ_FQXJ01000006.1"/>
</dbReference>
<dbReference type="STRING" id="1121420.SAMN02746098_01885"/>
<protein>
    <recommendedName>
        <fullName evidence="1">Stage 0 sporulation protein A homolog</fullName>
    </recommendedName>
</protein>
<dbReference type="OrthoDB" id="9790442at2"/>
<evidence type="ECO:0000256" key="8">
    <source>
        <dbReference type="PROSITE-ProRule" id="PRU00169"/>
    </source>
</evidence>
<dbReference type="PANTHER" id="PTHR48111:SF22">
    <property type="entry name" value="REGULATOR OF RPOS"/>
    <property type="match status" value="1"/>
</dbReference>
<evidence type="ECO:0000256" key="1">
    <source>
        <dbReference type="ARBA" id="ARBA00018672"/>
    </source>
</evidence>
<keyword evidence="6" id="KW-0804">Transcription</keyword>
<dbReference type="Gene3D" id="3.40.50.2300">
    <property type="match status" value="1"/>
</dbReference>
<dbReference type="PROSITE" id="PS51755">
    <property type="entry name" value="OMPR_PHOB"/>
    <property type="match status" value="1"/>
</dbReference>
<evidence type="ECO:0000313" key="13">
    <source>
        <dbReference type="Proteomes" id="UP000183954"/>
    </source>
</evidence>
<dbReference type="Gene3D" id="1.10.10.10">
    <property type="entry name" value="Winged helix-like DNA-binding domain superfamily/Winged helix DNA-binding domain"/>
    <property type="match status" value="1"/>
</dbReference>
<dbReference type="InterPro" id="IPR001789">
    <property type="entry name" value="Sig_transdc_resp-reg_receiver"/>
</dbReference>
<comment type="function">
    <text evidence="7">May play the central regulatory role in sporulation. It may be an element of the effector pathway responsible for the activation of sporulation genes in response to nutritional stress. Spo0A may act in concert with spo0H (a sigma factor) to control the expression of some genes that are critical to the sporulation process.</text>
</comment>
<sequence length="223" mass="25561">MRILLVEDDAHLGEIIVRGLREEGYQIDRAMDGNEAELFHLTRTYGVIVLDRMLPDIRGEELLQKWRQGNCNTPVLMLTALDAVSDRVTGLKAGADDYLCKPFAFDELLARIEALQRRGSLNTSSVIKAGNLELNPQTRLLTLQERSVMLNRLEYDLMDLFICHPGQILGKETLAEQCWKEPWEASDNTIEAQIKNLRKKLRLIDDRVWLKTIRGVGYRLEVV</sequence>
<dbReference type="Proteomes" id="UP000183954">
    <property type="component" value="Unassembled WGS sequence"/>
</dbReference>
<keyword evidence="4" id="KW-0805">Transcription regulation</keyword>
<keyword evidence="2 8" id="KW-0597">Phosphoprotein</keyword>
<feature type="modified residue" description="4-aspartylphosphate" evidence="8">
    <location>
        <position position="51"/>
    </location>
</feature>
<feature type="DNA-binding region" description="OmpR/PhoB-type" evidence="9">
    <location>
        <begin position="124"/>
        <end position="222"/>
    </location>
</feature>
<feature type="domain" description="OmpR/PhoB-type" evidence="11">
    <location>
        <begin position="124"/>
        <end position="222"/>
    </location>
</feature>
<dbReference type="GO" id="GO:0032993">
    <property type="term" value="C:protein-DNA complex"/>
    <property type="evidence" value="ECO:0007669"/>
    <property type="project" value="TreeGrafter"/>
</dbReference>
<dbReference type="Pfam" id="PF00486">
    <property type="entry name" value="Trans_reg_C"/>
    <property type="match status" value="1"/>
</dbReference>
<keyword evidence="3" id="KW-0902">Two-component regulatory system</keyword>
<dbReference type="InterPro" id="IPR011006">
    <property type="entry name" value="CheY-like_superfamily"/>
</dbReference>
<dbReference type="EMBL" id="FQXJ01000006">
    <property type="protein sequence ID" value="SHH96559.1"/>
    <property type="molecule type" value="Genomic_DNA"/>
</dbReference>
<dbReference type="SUPFAM" id="SSF52172">
    <property type="entry name" value="CheY-like"/>
    <property type="match status" value="1"/>
</dbReference>
<dbReference type="SMART" id="SM00862">
    <property type="entry name" value="Trans_reg_C"/>
    <property type="match status" value="1"/>
</dbReference>
<dbReference type="InterPro" id="IPR036388">
    <property type="entry name" value="WH-like_DNA-bd_sf"/>
</dbReference>
<dbReference type="Pfam" id="PF00072">
    <property type="entry name" value="Response_reg"/>
    <property type="match status" value="1"/>
</dbReference>
<keyword evidence="5 9" id="KW-0238">DNA-binding</keyword>
<gene>
    <name evidence="12" type="ORF">SAMN02746098_01885</name>
</gene>